<sequence length="72" mass="7936">MFSKKVILASMLWGLMFGLGANAAIANINHDSPNTQFQRMEQPLTVKAAVTAGGLALVCLEIWWFLLSKRQS</sequence>
<dbReference type="RefSeq" id="WP_190476796.1">
    <property type="nucleotide sequence ID" value="NZ_JACJSG010000039.1"/>
</dbReference>
<dbReference type="Proteomes" id="UP000661112">
    <property type="component" value="Unassembled WGS sequence"/>
</dbReference>
<keyword evidence="1" id="KW-0812">Transmembrane</keyword>
<feature type="signal peptide" evidence="2">
    <location>
        <begin position="1"/>
        <end position="23"/>
    </location>
</feature>
<gene>
    <name evidence="3" type="ORF">H6G83_24605</name>
</gene>
<keyword evidence="2" id="KW-0732">Signal</keyword>
<keyword evidence="1" id="KW-1133">Transmembrane helix</keyword>
<feature type="chain" id="PRO_5047288571" evidence="2">
    <location>
        <begin position="24"/>
        <end position="72"/>
    </location>
</feature>
<evidence type="ECO:0000313" key="3">
    <source>
        <dbReference type="EMBL" id="MBD2503750.1"/>
    </source>
</evidence>
<keyword evidence="4" id="KW-1185">Reference proteome</keyword>
<proteinExistence type="predicted"/>
<evidence type="ECO:0000256" key="2">
    <source>
        <dbReference type="SAM" id="SignalP"/>
    </source>
</evidence>
<organism evidence="3 4">
    <name type="scientific">Anabaena azotica FACHB-119</name>
    <dbReference type="NCBI Taxonomy" id="947527"/>
    <lineage>
        <taxon>Bacteria</taxon>
        <taxon>Bacillati</taxon>
        <taxon>Cyanobacteriota</taxon>
        <taxon>Cyanophyceae</taxon>
        <taxon>Nostocales</taxon>
        <taxon>Nostocaceae</taxon>
        <taxon>Anabaena</taxon>
        <taxon>Anabaena azotica</taxon>
    </lineage>
</organism>
<comment type="caution">
    <text evidence="3">The sequence shown here is derived from an EMBL/GenBank/DDBJ whole genome shotgun (WGS) entry which is preliminary data.</text>
</comment>
<protein>
    <submittedName>
        <fullName evidence="3">Uncharacterized protein</fullName>
    </submittedName>
</protein>
<evidence type="ECO:0000256" key="1">
    <source>
        <dbReference type="SAM" id="Phobius"/>
    </source>
</evidence>
<keyword evidence="1" id="KW-0472">Membrane</keyword>
<name>A0ABR8DBL4_9NOST</name>
<accession>A0ABR8DBL4</accession>
<reference evidence="3 4" key="1">
    <citation type="journal article" date="2020" name="ISME J.">
        <title>Comparative genomics reveals insights into cyanobacterial evolution and habitat adaptation.</title>
        <authorList>
            <person name="Chen M.Y."/>
            <person name="Teng W.K."/>
            <person name="Zhao L."/>
            <person name="Hu C.X."/>
            <person name="Zhou Y.K."/>
            <person name="Han B.P."/>
            <person name="Song L.R."/>
            <person name="Shu W.S."/>
        </authorList>
    </citation>
    <scope>NUCLEOTIDE SEQUENCE [LARGE SCALE GENOMIC DNA]</scope>
    <source>
        <strain evidence="3 4">FACHB-119</strain>
    </source>
</reference>
<evidence type="ECO:0000313" key="4">
    <source>
        <dbReference type="Proteomes" id="UP000661112"/>
    </source>
</evidence>
<feature type="transmembrane region" description="Helical" evidence="1">
    <location>
        <begin position="47"/>
        <end position="67"/>
    </location>
</feature>
<dbReference type="EMBL" id="JACJSG010000039">
    <property type="protein sequence ID" value="MBD2503750.1"/>
    <property type="molecule type" value="Genomic_DNA"/>
</dbReference>